<organism evidence="2 3">
    <name type="scientific">Aureibacillus halotolerans</name>
    <dbReference type="NCBI Taxonomy" id="1508390"/>
    <lineage>
        <taxon>Bacteria</taxon>
        <taxon>Bacillati</taxon>
        <taxon>Bacillota</taxon>
        <taxon>Bacilli</taxon>
        <taxon>Bacillales</taxon>
        <taxon>Bacillaceae</taxon>
        <taxon>Aureibacillus</taxon>
    </lineage>
</organism>
<evidence type="ECO:0000313" key="3">
    <source>
        <dbReference type="Proteomes" id="UP000295632"/>
    </source>
</evidence>
<comment type="caution">
    <text evidence="2">The sequence shown here is derived from an EMBL/GenBank/DDBJ whole genome shotgun (WGS) entry which is preliminary data.</text>
</comment>
<evidence type="ECO:0000256" key="1">
    <source>
        <dbReference type="SAM" id="Coils"/>
    </source>
</evidence>
<dbReference type="Proteomes" id="UP000295632">
    <property type="component" value="Unassembled WGS sequence"/>
</dbReference>
<dbReference type="AlphaFoldDB" id="A0A4R6TYB0"/>
<protein>
    <submittedName>
        <fullName evidence="2">Uncharacterized protein</fullName>
    </submittedName>
</protein>
<gene>
    <name evidence="2" type="ORF">EV213_11046</name>
</gene>
<dbReference type="RefSeq" id="WP_208112753.1">
    <property type="nucleotide sequence ID" value="NZ_SNYJ01000010.1"/>
</dbReference>
<proteinExistence type="predicted"/>
<evidence type="ECO:0000313" key="2">
    <source>
        <dbReference type="EMBL" id="TDQ38306.1"/>
    </source>
</evidence>
<sequence>MVLFALIAILLVVFFSSSMIEKRVRRIEELNAQAVELLKEIKDKDLK</sequence>
<name>A0A4R6TYB0_9BACI</name>
<keyword evidence="1" id="KW-0175">Coiled coil</keyword>
<feature type="coiled-coil region" evidence="1">
    <location>
        <begin position="20"/>
        <end position="47"/>
    </location>
</feature>
<reference evidence="2 3" key="1">
    <citation type="submission" date="2019-03" db="EMBL/GenBank/DDBJ databases">
        <title>Genomic Encyclopedia of Type Strains, Phase IV (KMG-IV): sequencing the most valuable type-strain genomes for metagenomic binning, comparative biology and taxonomic classification.</title>
        <authorList>
            <person name="Goeker M."/>
        </authorList>
    </citation>
    <scope>NUCLEOTIDE SEQUENCE [LARGE SCALE GENOMIC DNA]</scope>
    <source>
        <strain evidence="2 3">DSM 28697</strain>
    </source>
</reference>
<dbReference type="EMBL" id="SNYJ01000010">
    <property type="protein sequence ID" value="TDQ38306.1"/>
    <property type="molecule type" value="Genomic_DNA"/>
</dbReference>
<accession>A0A4R6TYB0</accession>
<keyword evidence="3" id="KW-1185">Reference proteome</keyword>